<comment type="caution">
    <text evidence="2">The sequence shown here is derived from an EMBL/GenBank/DDBJ whole genome shotgun (WGS) entry which is preliminary data.</text>
</comment>
<feature type="compositionally biased region" description="Polar residues" evidence="1">
    <location>
        <begin position="951"/>
        <end position="966"/>
    </location>
</feature>
<organism evidence="2 3">
    <name type="scientific">Chaetomidium leptoderma</name>
    <dbReference type="NCBI Taxonomy" id="669021"/>
    <lineage>
        <taxon>Eukaryota</taxon>
        <taxon>Fungi</taxon>
        <taxon>Dikarya</taxon>
        <taxon>Ascomycota</taxon>
        <taxon>Pezizomycotina</taxon>
        <taxon>Sordariomycetes</taxon>
        <taxon>Sordariomycetidae</taxon>
        <taxon>Sordariales</taxon>
        <taxon>Chaetomiaceae</taxon>
        <taxon>Chaetomidium</taxon>
    </lineage>
</organism>
<feature type="compositionally biased region" description="Acidic residues" evidence="1">
    <location>
        <begin position="145"/>
        <end position="165"/>
    </location>
</feature>
<feature type="region of interest" description="Disordered" evidence="1">
    <location>
        <begin position="422"/>
        <end position="460"/>
    </location>
</feature>
<dbReference type="AlphaFoldDB" id="A0AAN6ZZB6"/>
<feature type="compositionally biased region" description="Low complexity" evidence="1">
    <location>
        <begin position="11"/>
        <end position="20"/>
    </location>
</feature>
<feature type="compositionally biased region" description="Polar residues" evidence="1">
    <location>
        <begin position="613"/>
        <end position="627"/>
    </location>
</feature>
<feature type="compositionally biased region" description="Low complexity" evidence="1">
    <location>
        <begin position="589"/>
        <end position="601"/>
    </location>
</feature>
<keyword evidence="3" id="KW-1185">Reference proteome</keyword>
<accession>A0AAN6ZZB6</accession>
<feature type="compositionally biased region" description="Acidic residues" evidence="1">
    <location>
        <begin position="214"/>
        <end position="224"/>
    </location>
</feature>
<feature type="region of interest" description="Disordered" evidence="1">
    <location>
        <begin position="865"/>
        <end position="1009"/>
    </location>
</feature>
<feature type="compositionally biased region" description="Polar residues" evidence="1">
    <location>
        <begin position="907"/>
        <end position="920"/>
    </location>
</feature>
<dbReference type="Pfam" id="PF12511">
    <property type="entry name" value="DUF3716"/>
    <property type="match status" value="1"/>
</dbReference>
<feature type="compositionally biased region" description="Basic and acidic residues" evidence="1">
    <location>
        <begin position="642"/>
        <end position="653"/>
    </location>
</feature>
<reference evidence="2" key="1">
    <citation type="journal article" date="2023" name="Mol. Phylogenet. Evol.">
        <title>Genome-scale phylogeny and comparative genomics of the fungal order Sordariales.</title>
        <authorList>
            <person name="Hensen N."/>
            <person name="Bonometti L."/>
            <person name="Westerberg I."/>
            <person name="Brannstrom I.O."/>
            <person name="Guillou S."/>
            <person name="Cros-Aarteil S."/>
            <person name="Calhoun S."/>
            <person name="Haridas S."/>
            <person name="Kuo A."/>
            <person name="Mondo S."/>
            <person name="Pangilinan J."/>
            <person name="Riley R."/>
            <person name="LaButti K."/>
            <person name="Andreopoulos B."/>
            <person name="Lipzen A."/>
            <person name="Chen C."/>
            <person name="Yan M."/>
            <person name="Daum C."/>
            <person name="Ng V."/>
            <person name="Clum A."/>
            <person name="Steindorff A."/>
            <person name="Ohm R.A."/>
            <person name="Martin F."/>
            <person name="Silar P."/>
            <person name="Natvig D.O."/>
            <person name="Lalanne C."/>
            <person name="Gautier V."/>
            <person name="Ament-Velasquez S.L."/>
            <person name="Kruys A."/>
            <person name="Hutchinson M.I."/>
            <person name="Powell A.J."/>
            <person name="Barry K."/>
            <person name="Miller A.N."/>
            <person name="Grigoriev I.V."/>
            <person name="Debuchy R."/>
            <person name="Gladieux P."/>
            <person name="Hiltunen Thoren M."/>
            <person name="Johannesson H."/>
        </authorList>
    </citation>
    <scope>NUCLEOTIDE SEQUENCE</scope>
    <source>
        <strain evidence="2">CBS 538.74</strain>
    </source>
</reference>
<proteinExistence type="predicted"/>
<feature type="compositionally biased region" description="Low complexity" evidence="1">
    <location>
        <begin position="986"/>
        <end position="1003"/>
    </location>
</feature>
<name>A0AAN6ZZB6_9PEZI</name>
<feature type="compositionally biased region" description="Basic residues" evidence="1">
    <location>
        <begin position="887"/>
        <end position="898"/>
    </location>
</feature>
<gene>
    <name evidence="2" type="ORF">C8A00DRAFT_32797</name>
</gene>
<feature type="region of interest" description="Disordered" evidence="1">
    <location>
        <begin position="138"/>
        <end position="394"/>
    </location>
</feature>
<sequence length="1168" mass="128896">MPILTSPRPPSASASAVAVASDEEEDTASPWPEIELNYFTSMRAHREEEDRTLEADYRVKGEALEKQLMENYNAQEALVQQLKVLRGEYEKGQANLEGLMGELEGQREVRRVEREREDEERKAWFGRFRRGGLAYRVAEEKKEEEVEEVEDEEWKAESGDPEDVVPADAGKVVNGQEENGEPQHEQPASPENDTSETSETETPVDGHHQQEPQVVEEEMPDADDLTNGHHNGEEHEQPVAALEKSTPDTGTLVNGQEPVADKEVLNTEALVNGQEEPPQAAEEGTQGPAADGQGKAEISSLDQEMRDAVPAEDGNNMDGVEAMEDPELPGDAGLPIADVERNVEAPPPDQQVTIPALPAEHQESGIDNAQQSLLSKGDIPEDSVAADSAPAEEDVEMPDVQALTENETIETLVPEVPVQAIPAAPASPSSSSELSSRHTTPELDTPVSLPRELSPPATPEDTASAIIDVLGESGTLLGRLQSFGTNNYWDDLINTYDVKRPVQIRPGRKFTAEDLDAVPRPKSGDARAFKFLSFFVQAMGELQERPCQDCALNHGLYQGCVAITNDGNFPRCGNCEWSKRRCHAVGQGSQSSSRHSVSAKSPTKSPTKARASRSFTPANNANNASFSQDDEEQVGTTTTKGKCVEGDGNKETSARGAKKGPRKSLPTTRKAPMPSTPSAKPVESEADRLPEINKEVLSLRDNGTTFTDPPLMRGVPLAKITSDDEYWEPDWKSIEEIVEPIRLKHQERYEHLEQTGSTNRDKHLARRDAKRGETILRFLKEGELHPYQLVGKKWINYRITNYDTLFRLAQLLLEELPRMGLDISPSQWLRHRLHEVSLEKGDKFDVASWIGKAYHDRKLEQIREKNGFPRVGRPPAHATKSAGPSSSRKKAPVPRSLKRKDPHDTPESTPSKPQGASPNKETPAAAAAASASASASATGQQKPKKIKIITSRAQSTGEPLTTSTPKPNIILNSPFPPSATVEDDSGTTTAASDGSDGSDGSTGLEYDGYTTSDSISDDKLHEIDWRLHQVKTRTFATNPGVTQYWHWVTEKKDARVIEHQVLESVRPVKWSVFKKPYNFHLKLGDIQEVAFARGNTKVIVTHKRGKDGKDQNARGDVMAQFKRDRTKRRFLTFLRAEKGVKVVEMDKEFMQLKWDNLQPETLPGPDSD</sequence>
<feature type="compositionally biased region" description="Low complexity" evidence="1">
    <location>
        <begin position="422"/>
        <end position="434"/>
    </location>
</feature>
<feature type="region of interest" description="Disordered" evidence="1">
    <location>
        <begin position="1"/>
        <end position="33"/>
    </location>
</feature>
<protein>
    <submittedName>
        <fullName evidence="2">Uncharacterized protein</fullName>
    </submittedName>
</protein>
<reference evidence="2" key="2">
    <citation type="submission" date="2023-05" db="EMBL/GenBank/DDBJ databases">
        <authorList>
            <consortium name="Lawrence Berkeley National Laboratory"/>
            <person name="Steindorff A."/>
            <person name="Hensen N."/>
            <person name="Bonometti L."/>
            <person name="Westerberg I."/>
            <person name="Brannstrom I.O."/>
            <person name="Guillou S."/>
            <person name="Cros-Aarteil S."/>
            <person name="Calhoun S."/>
            <person name="Haridas S."/>
            <person name="Kuo A."/>
            <person name="Mondo S."/>
            <person name="Pangilinan J."/>
            <person name="Riley R."/>
            <person name="Labutti K."/>
            <person name="Andreopoulos B."/>
            <person name="Lipzen A."/>
            <person name="Chen C."/>
            <person name="Yanf M."/>
            <person name="Daum C."/>
            <person name="Ng V."/>
            <person name="Clum A."/>
            <person name="Ohm R."/>
            <person name="Martin F."/>
            <person name="Silar P."/>
            <person name="Natvig D."/>
            <person name="Lalanne C."/>
            <person name="Gautier V."/>
            <person name="Ament-Velasquez S.L."/>
            <person name="Kruys A."/>
            <person name="Hutchinson M.I."/>
            <person name="Powell A.J."/>
            <person name="Barry K."/>
            <person name="Miller A.N."/>
            <person name="Grigoriev I.V."/>
            <person name="Debuchy R."/>
            <person name="Gladieux P."/>
            <person name="Thoren M.H."/>
            <person name="Johannesson H."/>
        </authorList>
    </citation>
    <scope>NUCLEOTIDE SEQUENCE</scope>
    <source>
        <strain evidence="2">CBS 538.74</strain>
    </source>
</reference>
<dbReference type="InterPro" id="IPR022190">
    <property type="entry name" value="DUF3716"/>
</dbReference>
<feature type="compositionally biased region" description="Basic and acidic residues" evidence="1">
    <location>
        <begin position="226"/>
        <end position="237"/>
    </location>
</feature>
<evidence type="ECO:0000313" key="2">
    <source>
        <dbReference type="EMBL" id="KAK4154446.1"/>
    </source>
</evidence>
<evidence type="ECO:0000313" key="3">
    <source>
        <dbReference type="Proteomes" id="UP001302745"/>
    </source>
</evidence>
<feature type="region of interest" description="Disordered" evidence="1">
    <location>
        <begin position="586"/>
        <end position="689"/>
    </location>
</feature>
<evidence type="ECO:0000256" key="1">
    <source>
        <dbReference type="SAM" id="MobiDB-lite"/>
    </source>
</evidence>
<feature type="compositionally biased region" description="Low complexity" evidence="1">
    <location>
        <begin position="924"/>
        <end position="937"/>
    </location>
</feature>
<feature type="compositionally biased region" description="Polar residues" evidence="1">
    <location>
        <begin position="365"/>
        <end position="374"/>
    </location>
</feature>
<dbReference type="Proteomes" id="UP001302745">
    <property type="component" value="Unassembled WGS sequence"/>
</dbReference>
<dbReference type="EMBL" id="MU856912">
    <property type="protein sequence ID" value="KAK4154446.1"/>
    <property type="molecule type" value="Genomic_DNA"/>
</dbReference>